<reference evidence="2" key="1">
    <citation type="journal article" date="2012" name="Science">
        <title>Fermentation, hydrogen, and sulfur metabolism in multiple uncultivated bacterial phyla.</title>
        <authorList>
            <person name="Wrighton K.C."/>
            <person name="Thomas B.C."/>
            <person name="Sharon I."/>
            <person name="Miller C.S."/>
            <person name="Castelle C.J."/>
            <person name="VerBerkmoes N.C."/>
            <person name="Wilkins M.J."/>
            <person name="Hettich R.L."/>
            <person name="Lipton M.S."/>
            <person name="Williams K.H."/>
            <person name="Long P.E."/>
            <person name="Banfield J.F."/>
        </authorList>
    </citation>
    <scope>NUCLEOTIDE SEQUENCE [LARGE SCALE GENOMIC DNA]</scope>
</reference>
<evidence type="ECO:0000256" key="1">
    <source>
        <dbReference type="SAM" id="Phobius"/>
    </source>
</evidence>
<protein>
    <submittedName>
        <fullName evidence="2">Uncharacterized protein</fullName>
    </submittedName>
</protein>
<organism evidence="2">
    <name type="scientific">uncultured bacterium</name>
    <name type="common">gcode 4</name>
    <dbReference type="NCBI Taxonomy" id="1234023"/>
    <lineage>
        <taxon>Bacteria</taxon>
        <taxon>environmental samples</taxon>
    </lineage>
</organism>
<keyword evidence="1" id="KW-1133">Transmembrane helix</keyword>
<keyword evidence="1" id="KW-0472">Membrane</keyword>
<dbReference type="AlphaFoldDB" id="K1YP84"/>
<comment type="caution">
    <text evidence="2">The sequence shown here is derived from an EMBL/GenBank/DDBJ whole genome shotgun (WGS) entry which is preliminary data.</text>
</comment>
<feature type="transmembrane region" description="Helical" evidence="1">
    <location>
        <begin position="12"/>
        <end position="32"/>
    </location>
</feature>
<dbReference type="EMBL" id="AMFJ01028754">
    <property type="protein sequence ID" value="EKD44740.1"/>
    <property type="molecule type" value="Genomic_DNA"/>
</dbReference>
<evidence type="ECO:0000313" key="2">
    <source>
        <dbReference type="EMBL" id="EKD44740.1"/>
    </source>
</evidence>
<keyword evidence="1" id="KW-0812">Transmembrane</keyword>
<sequence>MRPLKNTNLYSRLALATSVTLVVGYFVVYAAYQTFQAEEYQSGASLSSTFLGKIVSNLDEINGKISNFGFSGGNIGIGTASPQRELHINSTNWAQIELQWTTGSWDGLQFINTGYNGYTGLMESDGRFFIDTASNGEDFTVLQNGNVGIGTIAPTQKLDVAGRITTSATYWNGMGWSHMINAWQNMSFLVRNGWLYRLTIKASQSSVAAYIGQYLVYWLNKGAWSNPVVVTAGQSAATDWTFSYTLNGTYDANMIITAGTWTNQGLYIIVEKLYDY</sequence>
<gene>
    <name evidence="2" type="ORF">ACD_71C00023G0002</name>
</gene>
<name>K1YP84_9BACT</name>
<accession>K1YP84</accession>
<proteinExistence type="predicted"/>